<name>A0ABV3X4U6_9FIRM</name>
<organism evidence="11 12">
    <name type="scientific">Selenomonas sputigena</name>
    <dbReference type="NCBI Taxonomy" id="69823"/>
    <lineage>
        <taxon>Bacteria</taxon>
        <taxon>Bacillati</taxon>
        <taxon>Bacillota</taxon>
        <taxon>Negativicutes</taxon>
        <taxon>Selenomonadales</taxon>
        <taxon>Selenomonadaceae</taxon>
        <taxon>Selenomonas</taxon>
    </lineage>
</organism>
<dbReference type="Proteomes" id="UP001559623">
    <property type="component" value="Unassembled WGS sequence"/>
</dbReference>
<dbReference type="Gene3D" id="3.40.50.2020">
    <property type="match status" value="2"/>
</dbReference>
<dbReference type="PROSITE" id="PS00114">
    <property type="entry name" value="PRPP_SYNTHASE"/>
    <property type="match status" value="1"/>
</dbReference>
<dbReference type="InterPro" id="IPR029057">
    <property type="entry name" value="PRTase-like"/>
</dbReference>
<dbReference type="RefSeq" id="WP_368846286.1">
    <property type="nucleotide sequence ID" value="NZ_CP194411.1"/>
</dbReference>
<dbReference type="EMBL" id="JARVLH010000002">
    <property type="protein sequence ID" value="MEX5284548.1"/>
    <property type="molecule type" value="Genomic_DNA"/>
</dbReference>
<keyword evidence="4 9" id="KW-0547">Nucleotide-binding</keyword>
<evidence type="ECO:0000256" key="1">
    <source>
        <dbReference type="ARBA" id="ARBA00022679"/>
    </source>
</evidence>
<feature type="binding site" evidence="9">
    <location>
        <position position="221"/>
    </location>
    <ligand>
        <name>D-ribose 5-phosphate</name>
        <dbReference type="ChEBI" id="CHEBI:78346"/>
    </ligand>
</feature>
<accession>A0ABV3X4U6</accession>
<evidence type="ECO:0000256" key="6">
    <source>
        <dbReference type="ARBA" id="ARBA00022840"/>
    </source>
</evidence>
<keyword evidence="5 9" id="KW-0418">Kinase</keyword>
<keyword evidence="2 9" id="KW-0479">Metal-binding</keyword>
<evidence type="ECO:0000256" key="8">
    <source>
        <dbReference type="ARBA" id="ARBA00049535"/>
    </source>
</evidence>
<reference evidence="11 12" key="1">
    <citation type="submission" date="2023-04" db="EMBL/GenBank/DDBJ databases">
        <title>Genome Sequence of Selenomonas sputigena ATCC 33150.</title>
        <authorList>
            <person name="Miller D.P."/>
            <person name="Anvari S."/>
            <person name="Polson S.W."/>
            <person name="Macdonald M."/>
            <person name="Mcdowell J.V."/>
        </authorList>
    </citation>
    <scope>NUCLEOTIDE SEQUENCE [LARGE SCALE GENOMIC DNA]</scope>
    <source>
        <strain evidence="11 12">ATCC 33150</strain>
    </source>
</reference>
<keyword evidence="9" id="KW-0963">Cytoplasm</keyword>
<feature type="binding site" evidence="9">
    <location>
        <position position="133"/>
    </location>
    <ligand>
        <name>Mg(2+)</name>
        <dbReference type="ChEBI" id="CHEBI:18420"/>
    </ligand>
</feature>
<comment type="caution">
    <text evidence="11">The sequence shown here is derived from an EMBL/GenBank/DDBJ whole genome shotgun (WGS) entry which is preliminary data.</text>
</comment>
<evidence type="ECO:0000256" key="9">
    <source>
        <dbReference type="HAMAP-Rule" id="MF_00583"/>
    </source>
</evidence>
<comment type="function">
    <text evidence="9">Involved in the biosynthesis of the central metabolite phospho-alpha-D-ribosyl-1-pyrophosphate (PRPP) via the transfer of pyrophosphoryl group from ATP to 1-hydroxyl of ribose-5-phosphate (Rib-5-P).</text>
</comment>
<feature type="binding site" evidence="9">
    <location>
        <begin position="99"/>
        <end position="100"/>
    </location>
    <ligand>
        <name>ATP</name>
        <dbReference type="ChEBI" id="CHEBI:30616"/>
    </ligand>
</feature>
<comment type="pathway">
    <text evidence="9">Metabolic intermediate biosynthesis; 5-phospho-alpha-D-ribose 1-diphosphate biosynthesis; 5-phospho-alpha-D-ribose 1-diphosphate from D-ribose 5-phosphate (route I): step 1/1.</text>
</comment>
<evidence type="ECO:0000256" key="2">
    <source>
        <dbReference type="ARBA" id="ARBA00022723"/>
    </source>
</evidence>
<dbReference type="PANTHER" id="PTHR10210:SF41">
    <property type="entry name" value="RIBOSE-PHOSPHATE PYROPHOSPHOKINASE 1, CHLOROPLASTIC"/>
    <property type="match status" value="1"/>
</dbReference>
<feature type="binding site" evidence="9">
    <location>
        <begin position="225"/>
        <end position="229"/>
    </location>
    <ligand>
        <name>D-ribose 5-phosphate</name>
        <dbReference type="ChEBI" id="CHEBI:78346"/>
    </ligand>
</feature>
<dbReference type="InterPro" id="IPR000836">
    <property type="entry name" value="PRTase_dom"/>
</dbReference>
<feature type="domain" description="Ribose-phosphate pyrophosphokinase N-terminal" evidence="10">
    <location>
        <begin position="8"/>
        <end position="123"/>
    </location>
</feature>
<dbReference type="InterPro" id="IPR037515">
    <property type="entry name" value="Rib-P_diPkinase_bac"/>
</dbReference>
<keyword evidence="12" id="KW-1185">Reference proteome</keyword>
<feature type="binding site" evidence="9">
    <location>
        <position position="172"/>
    </location>
    <ligand>
        <name>Mg(2+)</name>
        <dbReference type="ChEBI" id="CHEBI:18420"/>
    </ligand>
</feature>
<evidence type="ECO:0000256" key="4">
    <source>
        <dbReference type="ARBA" id="ARBA00022741"/>
    </source>
</evidence>
<evidence type="ECO:0000313" key="12">
    <source>
        <dbReference type="Proteomes" id="UP001559623"/>
    </source>
</evidence>
<comment type="subcellular location">
    <subcellularLocation>
        <location evidence="9">Cytoplasm</location>
    </subcellularLocation>
</comment>
<comment type="catalytic activity">
    <reaction evidence="8 9">
        <text>D-ribose 5-phosphate + ATP = 5-phospho-alpha-D-ribose 1-diphosphate + AMP + H(+)</text>
        <dbReference type="Rhea" id="RHEA:15609"/>
        <dbReference type="ChEBI" id="CHEBI:15378"/>
        <dbReference type="ChEBI" id="CHEBI:30616"/>
        <dbReference type="ChEBI" id="CHEBI:58017"/>
        <dbReference type="ChEBI" id="CHEBI:78346"/>
        <dbReference type="ChEBI" id="CHEBI:456215"/>
        <dbReference type="EC" id="2.7.6.1"/>
    </reaction>
</comment>
<dbReference type="Pfam" id="PF13793">
    <property type="entry name" value="Pribosyltran_N"/>
    <property type="match status" value="1"/>
</dbReference>
<evidence type="ECO:0000259" key="10">
    <source>
        <dbReference type="Pfam" id="PF13793"/>
    </source>
</evidence>
<protein>
    <recommendedName>
        <fullName evidence="9">Ribose-phosphate pyrophosphokinase</fullName>
        <shortName evidence="9">RPPK</shortName>
        <ecNumber evidence="9">2.7.6.1</ecNumber>
    </recommendedName>
    <alternativeName>
        <fullName evidence="9">5-phospho-D-ribosyl alpha-1-diphosphate synthase</fullName>
    </alternativeName>
    <alternativeName>
        <fullName evidence="9">Phosphoribosyl diphosphate synthase</fullName>
    </alternativeName>
    <alternativeName>
        <fullName evidence="9">Phosphoribosyl pyrophosphate synthase</fullName>
        <shortName evidence="9">P-Rib-PP synthase</shortName>
        <shortName evidence="9">PRPP synthase</shortName>
        <shortName evidence="9">PRPPase</shortName>
    </alternativeName>
</protein>
<dbReference type="InterPro" id="IPR029099">
    <property type="entry name" value="Pribosyltran_N"/>
</dbReference>
<evidence type="ECO:0000256" key="7">
    <source>
        <dbReference type="ARBA" id="ARBA00022842"/>
    </source>
</evidence>
<dbReference type="NCBIfam" id="NF002320">
    <property type="entry name" value="PRK01259.1"/>
    <property type="match status" value="1"/>
</dbReference>
<keyword evidence="1 9" id="KW-0808">Transferase</keyword>
<feature type="binding site" evidence="9">
    <location>
        <position position="197"/>
    </location>
    <ligand>
        <name>D-ribose 5-phosphate</name>
        <dbReference type="ChEBI" id="CHEBI:78346"/>
    </ligand>
</feature>
<evidence type="ECO:0000256" key="5">
    <source>
        <dbReference type="ARBA" id="ARBA00022777"/>
    </source>
</evidence>
<dbReference type="PANTHER" id="PTHR10210">
    <property type="entry name" value="RIBOSE-PHOSPHATE DIPHOSPHOKINASE FAMILY MEMBER"/>
    <property type="match status" value="1"/>
</dbReference>
<proteinExistence type="inferred from homology"/>
<evidence type="ECO:0000256" key="3">
    <source>
        <dbReference type="ARBA" id="ARBA00022727"/>
    </source>
</evidence>
<feature type="active site" evidence="9">
    <location>
        <position position="195"/>
    </location>
</feature>
<keyword evidence="6 9" id="KW-0067">ATP-binding</keyword>
<gene>
    <name evidence="9" type="primary">prs</name>
    <name evidence="11" type="ORF">QCO44_02680</name>
</gene>
<dbReference type="GO" id="GO:0004749">
    <property type="term" value="F:ribose phosphate diphosphokinase activity"/>
    <property type="evidence" value="ECO:0007669"/>
    <property type="project" value="UniProtKB-EC"/>
</dbReference>
<dbReference type="SUPFAM" id="SSF53271">
    <property type="entry name" value="PRTase-like"/>
    <property type="match status" value="1"/>
</dbReference>
<sequence length="313" mass="33629">MTNLDNLCIMTGNANPELAKKIAAHIGVPLCDAYVGHFNNGETQVMISESIRGKDIFIIQPTSQPVNDNLMELLIMTDACKRASANSITAVVPYYAYARQDRKTRGREPISAKLVANLMETAGVTRVVTVDLHAGQIQGFFDIPVDHLGAVPVLGAYLTKCELENVVVVSPDLGGVTRARALADRMHAPIAIIEKRRPQPGVAEVMNLIGDVKDRTAVLIDDIVDSAGSLCEGAKALKSFGAKDVYAACSHAVLSDPAIERIDASAIKQLIVTDTIPLGDKKSDKIVVLTMADAIGDVLMTIQERRSVSHLFC</sequence>
<dbReference type="HAMAP" id="MF_00583_B">
    <property type="entry name" value="RibP_PPkinase_B"/>
    <property type="match status" value="1"/>
</dbReference>
<dbReference type="InterPro" id="IPR005946">
    <property type="entry name" value="Rib-P_diPkinase"/>
</dbReference>
<dbReference type="NCBIfam" id="TIGR01251">
    <property type="entry name" value="ribP_PPkin"/>
    <property type="match status" value="1"/>
</dbReference>
<evidence type="ECO:0000313" key="11">
    <source>
        <dbReference type="EMBL" id="MEX5284548.1"/>
    </source>
</evidence>
<comment type="similarity">
    <text evidence="9">Belongs to the ribose-phosphate pyrophosphokinase family. Class I subfamily.</text>
</comment>
<dbReference type="CDD" id="cd06223">
    <property type="entry name" value="PRTases_typeI"/>
    <property type="match status" value="1"/>
</dbReference>
<keyword evidence="3 9" id="KW-0545">Nucleotide biosynthesis</keyword>
<feature type="binding site" evidence="9">
    <location>
        <begin position="40"/>
        <end position="42"/>
    </location>
    <ligand>
        <name>ATP</name>
        <dbReference type="ChEBI" id="CHEBI:30616"/>
    </ligand>
</feature>
<dbReference type="SMART" id="SM01400">
    <property type="entry name" value="Pribosyltran_N"/>
    <property type="match status" value="1"/>
</dbReference>
<dbReference type="InterPro" id="IPR000842">
    <property type="entry name" value="PRib_PP_synth_CS"/>
</dbReference>
<dbReference type="Pfam" id="PF14572">
    <property type="entry name" value="Pribosyl_synth"/>
    <property type="match status" value="1"/>
</dbReference>
<keyword evidence="7 9" id="KW-0460">Magnesium</keyword>
<comment type="cofactor">
    <cofactor evidence="9">
        <name>Mg(2+)</name>
        <dbReference type="ChEBI" id="CHEBI:18420"/>
    </cofactor>
    <text evidence="9">Binds 2 Mg(2+) ions per subunit.</text>
</comment>
<dbReference type="EC" id="2.7.6.1" evidence="9"/>
<comment type="subunit">
    <text evidence="9">Homohexamer.</text>
</comment>